<keyword evidence="2 7" id="KW-0813">Transport</keyword>
<dbReference type="GO" id="GO:0030122">
    <property type="term" value="C:AP-2 adaptor complex"/>
    <property type="evidence" value="ECO:0007669"/>
    <property type="project" value="InterPro"/>
</dbReference>
<sequence>MASRNVVNNMKGLVQFISDLRNSRDSGYEEKRINAELANIRSKFKDSSLNGYQKKKYVCKLLYIYTLGYPIDFGHFEAVQLLGSQKYSEKQIGYLFISLILNEKDDLTNLVINSIKKDLQSHLEVYNCLALHCVANIGSAEMAAALSEVVQQLLNSHVTKPYVRKKAALALLRLYNKDSAIFKPEMTHRICTILQDEDLGVVTAGCSLIATMAESNSAAFAEAYNPAVKILYDLIVNGDCPQEYIYYNLPSPWLSVKLLQLLQILPAPDDPALNNKLSETLRYVFSNYTIMCSNVQQSNAQNAVVFEAVNLVIHMNSDPSLLHKCYQTLGNSLTAPLINFQYVSLEAMAYLAASVENTYEIRKHMPTILNSLHNRDVSIRRKALDLIYLLCDKSTVSPVVTELFKLLSTADLSLKEELSVKIAVLAEKSATEAKWYISTMMRLVYLANEQAPEEVWVRVVQIVTNNENIQVPAAQDALSYLQHSVCPSTLAKLCACILGEFGHLISSDPNTSAAVQLDAMESHITSCPSTVKAIFLSAYLKFCSVFPDLKPRILPIFQRYSTAANAELQQRAYEYLMLASNPDTTLLDTVCEELPLYDERESALFNRVGHSDDTISRSKMIERRNSYMPVSNGKASNPFRTNGVDTVGSSMNSAAPSSRHSVTRTETSIPAGSSTNADALYDLLISSTNDGVLYEDNTLKISVRSKFMPPHGALILTFLNKTAGALSNFKSTIDPYSSTHLKTIISRDTGGTIYGNDTAQQTITTEAADIFWDSPKVSITYSAGTPRTHNIRLPIVLTKFMVPLPILAKDFGYRWGQLREVNLERRSTIKYGTGVIGLEIEYVNDIVKGFGWGICNREEHAETTEWLCSGVLKLCLRQDALILELQYWLHDI</sequence>
<dbReference type="InterPro" id="IPR013041">
    <property type="entry name" value="Clathrin_app_Ig-like_sf"/>
</dbReference>
<evidence type="ECO:0000256" key="7">
    <source>
        <dbReference type="PIRNR" id="PIRNR037091"/>
    </source>
</evidence>
<dbReference type="EMBL" id="KV453841">
    <property type="protein sequence ID" value="ODV92023.1"/>
    <property type="molecule type" value="Genomic_DNA"/>
</dbReference>
<proteinExistence type="inferred from homology"/>
<evidence type="ECO:0000256" key="9">
    <source>
        <dbReference type="SAM" id="MobiDB-lite"/>
    </source>
</evidence>
<dbReference type="AlphaFoldDB" id="A0A1E4TJV1"/>
<dbReference type="InterPro" id="IPR017104">
    <property type="entry name" value="AP2_complex_asu"/>
</dbReference>
<evidence type="ECO:0000256" key="3">
    <source>
        <dbReference type="ARBA" id="ARBA00022583"/>
    </source>
</evidence>
<dbReference type="InterPro" id="IPR002553">
    <property type="entry name" value="Clathrin/coatomer_adapt-like_N"/>
</dbReference>
<dbReference type="GO" id="GO:0006886">
    <property type="term" value="P:intracellular protein transport"/>
    <property type="evidence" value="ECO:0007669"/>
    <property type="project" value="UniProtKB-UniRule"/>
</dbReference>
<reference evidence="12" key="1">
    <citation type="submission" date="2016-02" db="EMBL/GenBank/DDBJ databases">
        <title>Comparative genomics of biotechnologically important yeasts.</title>
        <authorList>
            <consortium name="DOE Joint Genome Institute"/>
            <person name="Riley R."/>
            <person name="Haridas S."/>
            <person name="Wolfe K.H."/>
            <person name="Lopes M.R."/>
            <person name="Hittinger C.T."/>
            <person name="Goker M."/>
            <person name="Salamov A."/>
            <person name="Wisecaver J."/>
            <person name="Long T.M."/>
            <person name="Aerts A.L."/>
            <person name="Barry K."/>
            <person name="Choi C."/>
            <person name="Clum A."/>
            <person name="Coughlan A.Y."/>
            <person name="Deshpande S."/>
            <person name="Douglass A.P."/>
            <person name="Hanson S.J."/>
            <person name="Klenk H.-P."/>
            <person name="Labutti K."/>
            <person name="Lapidus A."/>
            <person name="Lindquist E."/>
            <person name="Lipzen A."/>
            <person name="Meier-Kolthoff J.P."/>
            <person name="Ohm R.A."/>
            <person name="Otillar R.P."/>
            <person name="Pangilinan J."/>
            <person name="Peng Y."/>
            <person name="Rokas A."/>
            <person name="Rosa C.A."/>
            <person name="Scheuner C."/>
            <person name="Sibirny A.A."/>
            <person name="Slot J.C."/>
            <person name="Stielow J.B."/>
            <person name="Sun H."/>
            <person name="Kurtzman C.P."/>
            <person name="Blackwell M."/>
            <person name="Jeffries T.W."/>
            <person name="Grigoriev I.V."/>
        </authorList>
    </citation>
    <scope>NUCLEOTIDE SEQUENCE [LARGE SCALE GENOMIC DNA]</scope>
    <source>
        <strain evidence="12">NRRL Y-17796</strain>
    </source>
</reference>
<dbReference type="GO" id="GO:0072583">
    <property type="term" value="P:clathrin-dependent endocytosis"/>
    <property type="evidence" value="ECO:0007669"/>
    <property type="project" value="InterPro"/>
</dbReference>
<dbReference type="Gene3D" id="1.25.10.10">
    <property type="entry name" value="Leucine-rich Repeat Variant"/>
    <property type="match status" value="1"/>
</dbReference>
<name>A0A1E4TJV1_9ASCO</name>
<evidence type="ECO:0000256" key="6">
    <source>
        <dbReference type="ARBA" id="ARBA00023176"/>
    </source>
</evidence>
<feature type="binding site" evidence="8">
    <location>
        <begin position="56"/>
        <end position="60"/>
    </location>
    <ligand>
        <name>a 1,2-diacyl-sn-glycero-3-phospho-(1D-myo-inositol-3,4,5-trisphosphate)</name>
        <dbReference type="ChEBI" id="CHEBI:57836"/>
    </ligand>
</feature>
<keyword evidence="12" id="KW-1185">Reference proteome</keyword>
<organism evidence="11 12">
    <name type="scientific">Tortispora caseinolytica NRRL Y-17796</name>
    <dbReference type="NCBI Taxonomy" id="767744"/>
    <lineage>
        <taxon>Eukaryota</taxon>
        <taxon>Fungi</taxon>
        <taxon>Dikarya</taxon>
        <taxon>Ascomycota</taxon>
        <taxon>Saccharomycotina</taxon>
        <taxon>Trigonopsidomycetes</taxon>
        <taxon>Trigonopsidales</taxon>
        <taxon>Trigonopsidaceae</taxon>
        <taxon>Tortispora</taxon>
    </lineage>
</organism>
<dbReference type="InterPro" id="IPR008152">
    <property type="entry name" value="Clathrin_a/b/g-adaptin_app_Ig"/>
</dbReference>
<gene>
    <name evidence="11" type="ORF">CANCADRAFT_609</name>
</gene>
<evidence type="ECO:0000313" key="12">
    <source>
        <dbReference type="Proteomes" id="UP000095023"/>
    </source>
</evidence>
<evidence type="ECO:0000313" key="11">
    <source>
        <dbReference type="EMBL" id="ODV92023.1"/>
    </source>
</evidence>
<dbReference type="SUPFAM" id="SSF49348">
    <property type="entry name" value="Clathrin adaptor appendage domain"/>
    <property type="match status" value="1"/>
</dbReference>
<comment type="function">
    <text evidence="7">Adaptins are components of the adaptor complexes which link clathrin to receptors in coated vesicles. Clathrin-associated protein complexes are believed to interact with the cytoplasmic tails of membrane proteins, leading to their selection and concentration.</text>
</comment>
<evidence type="ECO:0000256" key="2">
    <source>
        <dbReference type="ARBA" id="ARBA00022448"/>
    </source>
</evidence>
<feature type="binding site" evidence="8">
    <location>
        <position position="43"/>
    </location>
    <ligand>
        <name>a 1,2-diacyl-sn-glycero-3-phospho-(1D-myo-inositol-3,4,5-trisphosphate)</name>
        <dbReference type="ChEBI" id="CHEBI:57836"/>
    </ligand>
</feature>
<keyword evidence="4 7" id="KW-0653">Protein transport</keyword>
<keyword evidence="6 7" id="KW-0168">Coated pit</keyword>
<evidence type="ECO:0000256" key="4">
    <source>
        <dbReference type="ARBA" id="ARBA00022927"/>
    </source>
</evidence>
<dbReference type="Pfam" id="PF02883">
    <property type="entry name" value="Alpha_adaptinC2"/>
    <property type="match status" value="1"/>
</dbReference>
<dbReference type="Pfam" id="PF01602">
    <property type="entry name" value="Adaptin_N"/>
    <property type="match status" value="1"/>
</dbReference>
<keyword evidence="5 7" id="KW-0472">Membrane</keyword>
<accession>A0A1E4TJV1</accession>
<dbReference type="Proteomes" id="UP000095023">
    <property type="component" value="Unassembled WGS sequence"/>
</dbReference>
<dbReference type="OrthoDB" id="28053at2759"/>
<dbReference type="PANTHER" id="PTHR22780">
    <property type="entry name" value="ADAPTIN, ALPHA/GAMMA/EPSILON"/>
    <property type="match status" value="1"/>
</dbReference>
<evidence type="ECO:0000259" key="10">
    <source>
        <dbReference type="SMART" id="SM00809"/>
    </source>
</evidence>
<dbReference type="InterPro" id="IPR016024">
    <property type="entry name" value="ARM-type_fold"/>
</dbReference>
<dbReference type="GO" id="GO:0035615">
    <property type="term" value="F:clathrin adaptor activity"/>
    <property type="evidence" value="ECO:0007669"/>
    <property type="project" value="InterPro"/>
</dbReference>
<evidence type="ECO:0000256" key="5">
    <source>
        <dbReference type="ARBA" id="ARBA00023136"/>
    </source>
</evidence>
<keyword evidence="3 7" id="KW-0254">Endocytosis</keyword>
<dbReference type="Gene3D" id="2.60.40.1230">
    <property type="match status" value="1"/>
</dbReference>
<feature type="binding site" evidence="8">
    <location>
        <position position="52"/>
    </location>
    <ligand>
        <name>a 1,2-diacyl-sn-glycero-3-phospho-(1D-myo-inositol-3,4,5-trisphosphate)</name>
        <dbReference type="ChEBI" id="CHEBI:57836"/>
    </ligand>
</feature>
<dbReference type="PIRSF" id="PIRSF037091">
    <property type="entry name" value="AP2_complex_alpha"/>
    <property type="match status" value="1"/>
</dbReference>
<comment type="similarity">
    <text evidence="7">Belongs to the adaptor complexes large subunit family.</text>
</comment>
<dbReference type="InterPro" id="IPR011989">
    <property type="entry name" value="ARM-like"/>
</dbReference>
<feature type="region of interest" description="Disordered" evidence="9">
    <location>
        <begin position="650"/>
        <end position="670"/>
    </location>
</feature>
<protein>
    <recommendedName>
        <fullName evidence="7">AP-2 complex subunit alpha</fullName>
    </recommendedName>
</protein>
<dbReference type="SUPFAM" id="SSF48371">
    <property type="entry name" value="ARM repeat"/>
    <property type="match status" value="1"/>
</dbReference>
<evidence type="ECO:0000256" key="8">
    <source>
        <dbReference type="PIRSR" id="PIRSR037091-1"/>
    </source>
</evidence>
<comment type="subcellular location">
    <subcellularLocation>
        <location evidence="1">Membrane</location>
        <location evidence="1">Coated pit</location>
        <topology evidence="1">Peripheral membrane protein</topology>
        <orientation evidence="1">Cytoplasmic side</orientation>
    </subcellularLocation>
</comment>
<dbReference type="InterPro" id="IPR050840">
    <property type="entry name" value="Adaptor_Complx_Large_Subunit"/>
</dbReference>
<evidence type="ECO:0000256" key="1">
    <source>
        <dbReference type="ARBA" id="ARBA00004277"/>
    </source>
</evidence>
<feature type="domain" description="Clathrin adaptor alpha/beta/gamma-adaptin appendage Ig-like subdomain" evidence="10">
    <location>
        <begin position="683"/>
        <end position="794"/>
    </location>
</feature>
<dbReference type="SMART" id="SM00809">
    <property type="entry name" value="Alpha_adaptinC2"/>
    <property type="match status" value="1"/>
</dbReference>